<dbReference type="InterPro" id="IPR050315">
    <property type="entry name" value="FAD-oxidoreductase_2"/>
</dbReference>
<evidence type="ECO:0000313" key="7">
    <source>
        <dbReference type="EMBL" id="NVF15809.1"/>
    </source>
</evidence>
<reference evidence="7 8" key="1">
    <citation type="submission" date="2020-06" db="EMBL/GenBank/DDBJ databases">
        <title>Halomonas sp. QX-1 draft genome sequence.</title>
        <authorList>
            <person name="Qiu X."/>
        </authorList>
    </citation>
    <scope>NUCLEOTIDE SEQUENCE [LARGE SCALE GENOMIC DNA]</scope>
    <source>
        <strain evidence="7 8">QX-1</strain>
    </source>
</reference>
<keyword evidence="3" id="KW-0274">FAD</keyword>
<accession>A0A7Y6V9V7</accession>
<sequence length="481" mass="52101">MESDIVIVGCGISGLTAAVSAMEAGANVTLLERSCKEDRGGNTRWTEATLRMKNVGEVADDFESHFAENAGHHLDPELIKASGSSYEDWGSIVKAHPFTDPELISTFSDEAGPTLEWLQTYGVRFDSMPGYFITTSTSRIVPLGGGLAVVETLADWIEKNGANIRYETTATSLYMDEGGMVCGIKARGPEGPLLIKAPKVILASGGFQGNYEMQARYIGPRSRYIRPVARGGYYDRGEGIEMALKVGAAGGGDFTSFHAEPIDPRSGAPEPIVLVFNYGILVNRQAKRFVDEAPASVDATYEAITREILEQPQGIAYTILDSKINDVPNWQRSVRTDQQPIMASSLEELAEKLELDVQALTDTVEAYNTACIEGPFDPLRPDGLRTEQGYLPSKRNWARSIDSPPFMAYPIICGNCFTFGGLKVNSKSEVLDGDGRPIQGLYGVGEVIGMYQGTYTGATSVLRGSVFGRIAGRNAASKSRR</sequence>
<dbReference type="Proteomes" id="UP000589984">
    <property type="component" value="Unassembled WGS sequence"/>
</dbReference>
<feature type="coiled-coil region" evidence="5">
    <location>
        <begin position="343"/>
        <end position="370"/>
    </location>
</feature>
<evidence type="ECO:0000256" key="5">
    <source>
        <dbReference type="SAM" id="Coils"/>
    </source>
</evidence>
<proteinExistence type="predicted"/>
<feature type="domain" description="FAD-dependent oxidoreductase 2 FAD-binding" evidence="6">
    <location>
        <begin position="4"/>
        <end position="459"/>
    </location>
</feature>
<dbReference type="SUPFAM" id="SSF51905">
    <property type="entry name" value="FAD/NAD(P)-binding domain"/>
    <property type="match status" value="1"/>
</dbReference>
<dbReference type="Pfam" id="PF00890">
    <property type="entry name" value="FAD_binding_2"/>
    <property type="match status" value="1"/>
</dbReference>
<evidence type="ECO:0000259" key="6">
    <source>
        <dbReference type="Pfam" id="PF00890"/>
    </source>
</evidence>
<organism evidence="7 8">
    <name type="scientific">Vreelandella maris</name>
    <dbReference type="NCBI Taxonomy" id="2729617"/>
    <lineage>
        <taxon>Bacteria</taxon>
        <taxon>Pseudomonadati</taxon>
        <taxon>Pseudomonadota</taxon>
        <taxon>Gammaproteobacteria</taxon>
        <taxon>Oceanospirillales</taxon>
        <taxon>Halomonadaceae</taxon>
        <taxon>Vreelandella</taxon>
    </lineage>
</organism>
<keyword evidence="2" id="KW-0285">Flavoprotein</keyword>
<evidence type="ECO:0000313" key="8">
    <source>
        <dbReference type="Proteomes" id="UP000589984"/>
    </source>
</evidence>
<dbReference type="InterPro" id="IPR036188">
    <property type="entry name" value="FAD/NAD-bd_sf"/>
</dbReference>
<keyword evidence="5" id="KW-0175">Coiled coil</keyword>
<dbReference type="GO" id="GO:0016491">
    <property type="term" value="F:oxidoreductase activity"/>
    <property type="evidence" value="ECO:0007669"/>
    <property type="project" value="UniProtKB-KW"/>
</dbReference>
<keyword evidence="8" id="KW-1185">Reference proteome</keyword>
<dbReference type="InterPro" id="IPR003953">
    <property type="entry name" value="FAD-dep_OxRdtase_2_FAD-bd"/>
</dbReference>
<dbReference type="EMBL" id="JABWCV010000023">
    <property type="protein sequence ID" value="NVF15809.1"/>
    <property type="molecule type" value="Genomic_DNA"/>
</dbReference>
<comment type="caution">
    <text evidence="7">The sequence shown here is derived from an EMBL/GenBank/DDBJ whole genome shotgun (WGS) entry which is preliminary data.</text>
</comment>
<dbReference type="Gene3D" id="3.50.50.60">
    <property type="entry name" value="FAD/NAD(P)-binding domain"/>
    <property type="match status" value="1"/>
</dbReference>
<gene>
    <name evidence="7" type="ORF">HUO07_16760</name>
</gene>
<dbReference type="AlphaFoldDB" id="A0A7Y6V9V7"/>
<evidence type="ECO:0000256" key="4">
    <source>
        <dbReference type="ARBA" id="ARBA00023002"/>
    </source>
</evidence>
<dbReference type="InterPro" id="IPR027477">
    <property type="entry name" value="Succ_DH/fumarate_Rdtase_cat_sf"/>
</dbReference>
<name>A0A7Y6V9V7_9GAMM</name>
<evidence type="ECO:0000256" key="2">
    <source>
        <dbReference type="ARBA" id="ARBA00022630"/>
    </source>
</evidence>
<evidence type="ECO:0000256" key="1">
    <source>
        <dbReference type="ARBA" id="ARBA00001974"/>
    </source>
</evidence>
<dbReference type="SUPFAM" id="SSF56425">
    <property type="entry name" value="Succinate dehydrogenase/fumarate reductase flavoprotein, catalytic domain"/>
    <property type="match status" value="1"/>
</dbReference>
<comment type="cofactor">
    <cofactor evidence="1">
        <name>FAD</name>
        <dbReference type="ChEBI" id="CHEBI:57692"/>
    </cofactor>
</comment>
<dbReference type="Gene3D" id="3.90.700.10">
    <property type="entry name" value="Succinate dehydrogenase/fumarate reductase flavoprotein, catalytic domain"/>
    <property type="match status" value="1"/>
</dbReference>
<keyword evidence="4" id="KW-0560">Oxidoreductase</keyword>
<dbReference type="PANTHER" id="PTHR43400">
    <property type="entry name" value="FUMARATE REDUCTASE"/>
    <property type="match status" value="1"/>
</dbReference>
<evidence type="ECO:0000256" key="3">
    <source>
        <dbReference type="ARBA" id="ARBA00022827"/>
    </source>
</evidence>
<dbReference type="PANTHER" id="PTHR43400:SF7">
    <property type="entry name" value="FAD-DEPENDENT OXIDOREDUCTASE 2 FAD BINDING DOMAIN-CONTAINING PROTEIN"/>
    <property type="match status" value="1"/>
</dbReference>
<protein>
    <submittedName>
        <fullName evidence="7">FAD-dependent oxidoreductase</fullName>
    </submittedName>
</protein>